<dbReference type="AlphaFoldDB" id="A0AA39F3K5"/>
<comment type="subcellular location">
    <subcellularLocation>
        <location evidence="1">Endoplasmic reticulum membrane</location>
        <topology evidence="1">Multi-pass membrane protein</topology>
    </subcellularLocation>
</comment>
<evidence type="ECO:0000313" key="6">
    <source>
        <dbReference type="Proteomes" id="UP001168972"/>
    </source>
</evidence>
<dbReference type="Proteomes" id="UP001168972">
    <property type="component" value="Unassembled WGS sequence"/>
</dbReference>
<gene>
    <name evidence="5" type="ORF">PV327_008638</name>
</gene>
<keyword evidence="3" id="KW-0256">Endoplasmic reticulum</keyword>
<comment type="caution">
    <text evidence="5">The sequence shown here is derived from an EMBL/GenBank/DDBJ whole genome shotgun (WGS) entry which is preliminary data.</text>
</comment>
<dbReference type="PANTHER" id="PTHR10689:SF6">
    <property type="entry name" value="MICROSOMAL GLUTATHIONE S-TRANSFERASE 1"/>
    <property type="match status" value="1"/>
</dbReference>
<feature type="transmembrane region" description="Helical" evidence="4">
    <location>
        <begin position="129"/>
        <end position="147"/>
    </location>
</feature>
<dbReference type="GO" id="GO:0005789">
    <property type="term" value="C:endoplasmic reticulum membrane"/>
    <property type="evidence" value="ECO:0007669"/>
    <property type="project" value="UniProtKB-SubCell"/>
</dbReference>
<proteinExistence type="inferred from homology"/>
<accession>A0AA39F3K5</accession>
<feature type="transmembrane region" description="Helical" evidence="4">
    <location>
        <begin position="79"/>
        <end position="96"/>
    </location>
</feature>
<organism evidence="5 6">
    <name type="scientific">Microctonus hyperodae</name>
    <name type="common">Parasitoid wasp</name>
    <dbReference type="NCBI Taxonomy" id="165561"/>
    <lineage>
        <taxon>Eukaryota</taxon>
        <taxon>Metazoa</taxon>
        <taxon>Ecdysozoa</taxon>
        <taxon>Arthropoda</taxon>
        <taxon>Hexapoda</taxon>
        <taxon>Insecta</taxon>
        <taxon>Pterygota</taxon>
        <taxon>Neoptera</taxon>
        <taxon>Endopterygota</taxon>
        <taxon>Hymenoptera</taxon>
        <taxon>Apocrita</taxon>
        <taxon>Ichneumonoidea</taxon>
        <taxon>Braconidae</taxon>
        <taxon>Euphorinae</taxon>
        <taxon>Microctonus</taxon>
    </lineage>
</organism>
<dbReference type="InterPro" id="IPR040162">
    <property type="entry name" value="MGST1-like"/>
</dbReference>
<name>A0AA39F3K5_MICHY</name>
<feature type="transmembrane region" description="Helical" evidence="4">
    <location>
        <begin position="16"/>
        <end position="34"/>
    </location>
</feature>
<evidence type="ECO:0000313" key="5">
    <source>
        <dbReference type="EMBL" id="KAK0162289.1"/>
    </source>
</evidence>
<evidence type="ECO:0000256" key="1">
    <source>
        <dbReference type="ARBA" id="ARBA00004477"/>
    </source>
</evidence>
<protein>
    <submittedName>
        <fullName evidence="5">Uncharacterized protein</fullName>
    </submittedName>
</protein>
<dbReference type="InterPro" id="IPR023352">
    <property type="entry name" value="MAPEG-like_dom_sf"/>
</dbReference>
<reference evidence="5" key="1">
    <citation type="journal article" date="2023" name="bioRxiv">
        <title>Scaffold-level genome assemblies of two parasitoid biocontrol wasps reveal the parthenogenesis mechanism and an associated novel virus.</title>
        <authorList>
            <person name="Inwood S."/>
            <person name="Skelly J."/>
            <person name="Guhlin J."/>
            <person name="Harrop T."/>
            <person name="Goldson S."/>
            <person name="Dearden P."/>
        </authorList>
    </citation>
    <scope>NUCLEOTIDE SEQUENCE</scope>
    <source>
        <strain evidence="5">Lincoln</strain>
        <tissue evidence="5">Whole body</tissue>
    </source>
</reference>
<keyword evidence="6" id="KW-1185">Reference proteome</keyword>
<evidence type="ECO:0000256" key="4">
    <source>
        <dbReference type="SAM" id="Phobius"/>
    </source>
</evidence>
<dbReference type="PANTHER" id="PTHR10689">
    <property type="entry name" value="MICROSOMAL GLUTATHIONE S-TRANSFERASE 1"/>
    <property type="match status" value="1"/>
</dbReference>
<evidence type="ECO:0000256" key="2">
    <source>
        <dbReference type="ARBA" id="ARBA00010459"/>
    </source>
</evidence>
<dbReference type="EMBL" id="JAQQBR010001834">
    <property type="protein sequence ID" value="KAK0162289.1"/>
    <property type="molecule type" value="Genomic_DNA"/>
</dbReference>
<comment type="similarity">
    <text evidence="2">Belongs to the MAPEG family.</text>
</comment>
<reference evidence="5" key="2">
    <citation type="submission" date="2023-03" db="EMBL/GenBank/DDBJ databases">
        <authorList>
            <person name="Inwood S.N."/>
            <person name="Skelly J.G."/>
            <person name="Guhlin J."/>
            <person name="Harrop T.W.R."/>
            <person name="Goldson S.G."/>
            <person name="Dearden P.K."/>
        </authorList>
    </citation>
    <scope>NUCLEOTIDE SEQUENCE</scope>
    <source>
        <strain evidence="5">Lincoln</strain>
        <tissue evidence="5">Whole body</tissue>
    </source>
</reference>
<evidence type="ECO:0000256" key="3">
    <source>
        <dbReference type="ARBA" id="ARBA00022824"/>
    </source>
</evidence>
<dbReference type="Gene3D" id="1.20.120.550">
    <property type="entry name" value="Membrane associated eicosanoid/glutathione metabolism-like domain"/>
    <property type="match status" value="1"/>
</dbReference>
<sequence length="148" mass="17143">MFFDNSNDDLNNIEQVYAWWTSILILQMMILTWCTGPLRVKNKTIHSEEDRMWLDDPNVILHPDGNGHPVIELIRSTHWNDVITIIPFLLLIILWQSTSPNYLIASNIIRGFALCKIFDTILRMKLIDAPSIISVIIQIIYSGIFYGL</sequence>
<keyword evidence="4" id="KW-0812">Transmembrane</keyword>
<keyword evidence="4" id="KW-1133">Transmembrane helix</keyword>
<keyword evidence="4" id="KW-0472">Membrane</keyword>
<dbReference type="SUPFAM" id="SSF161084">
    <property type="entry name" value="MAPEG domain-like"/>
    <property type="match status" value="1"/>
</dbReference>